<dbReference type="PANTHER" id="PTHR43283:SF7">
    <property type="entry name" value="BETA-LACTAMASE-RELATED DOMAIN-CONTAINING PROTEIN"/>
    <property type="match status" value="1"/>
</dbReference>
<dbReference type="AlphaFoldDB" id="A0A6M4IKM7"/>
<dbReference type="InterPro" id="IPR050789">
    <property type="entry name" value="Diverse_Enzym_Activities"/>
</dbReference>
<dbReference type="Gene3D" id="3.40.710.10">
    <property type="entry name" value="DD-peptidase/beta-lactamase superfamily"/>
    <property type="match status" value="1"/>
</dbReference>
<name>A0A6M4IKM7_9BACT</name>
<feature type="domain" description="Beta-lactamase-related" evidence="1">
    <location>
        <begin position="57"/>
        <end position="275"/>
    </location>
</feature>
<protein>
    <submittedName>
        <fullName evidence="2">Beta-lactamase family protein</fullName>
    </submittedName>
</protein>
<evidence type="ECO:0000259" key="1">
    <source>
        <dbReference type="Pfam" id="PF00144"/>
    </source>
</evidence>
<dbReference type="KEGG" id="ggr:HKW67_03320"/>
<dbReference type="EMBL" id="CP053085">
    <property type="protein sequence ID" value="QJR34615.1"/>
    <property type="molecule type" value="Genomic_DNA"/>
</dbReference>
<gene>
    <name evidence="2" type="ORF">HKW67_03320</name>
</gene>
<dbReference type="Proteomes" id="UP000500938">
    <property type="component" value="Chromosome"/>
</dbReference>
<proteinExistence type="predicted"/>
<keyword evidence="3" id="KW-1185">Reference proteome</keyword>
<reference evidence="2 3" key="1">
    <citation type="submission" date="2020-05" db="EMBL/GenBank/DDBJ databases">
        <title>Complete genome sequence of Gemmatimonas greenlandica TET16.</title>
        <authorList>
            <person name="Zeng Y."/>
        </authorList>
    </citation>
    <scope>NUCLEOTIDE SEQUENCE [LARGE SCALE GENOMIC DNA]</scope>
    <source>
        <strain evidence="2 3">TET16</strain>
    </source>
</reference>
<dbReference type="PANTHER" id="PTHR43283">
    <property type="entry name" value="BETA-LACTAMASE-RELATED"/>
    <property type="match status" value="1"/>
</dbReference>
<accession>A0A6M4IKM7</accession>
<evidence type="ECO:0000313" key="3">
    <source>
        <dbReference type="Proteomes" id="UP000500938"/>
    </source>
</evidence>
<evidence type="ECO:0000313" key="2">
    <source>
        <dbReference type="EMBL" id="QJR34615.1"/>
    </source>
</evidence>
<dbReference type="RefSeq" id="WP_171224042.1">
    <property type="nucleotide sequence ID" value="NZ_CP053085.1"/>
</dbReference>
<dbReference type="InterPro" id="IPR001466">
    <property type="entry name" value="Beta-lactam-related"/>
</dbReference>
<dbReference type="Pfam" id="PF00144">
    <property type="entry name" value="Beta-lactamase"/>
    <property type="match status" value="1"/>
</dbReference>
<sequence>MTATSTAPPAEPPPVVVDPRTLAPYFPPTTGASWDTIAGARLGFDTAALTAALDWAGTQRSTAVVVLWRGRIVAERYWSGWTPAKDSIIASASKSVLSAIAGELARSGQLALDSAATRYLGSGWSRSPGTEVRITVRHLMGMMSGLNDSLQTVVQPGTRFYYNNPGYYQLFGVVQAASGESINVLSRRVLFDRIGMSGSTWFPNVDTGELGWILSSTARDMARFGLLALNRGRWNGVAVLADSAWFAASWRATPPDNAGYGLLWWLNGSTSYRIPGPYRLPSQPGALIPSAPADLVAALGKGDKKIYVVPSLELVVVRHGEEADASGGNPLAVSTFDEQWWRKLKLAFRY</sequence>
<dbReference type="InterPro" id="IPR012338">
    <property type="entry name" value="Beta-lactam/transpept-like"/>
</dbReference>
<organism evidence="2 3">
    <name type="scientific">Gemmatimonas groenlandica</name>
    <dbReference type="NCBI Taxonomy" id="2732249"/>
    <lineage>
        <taxon>Bacteria</taxon>
        <taxon>Pseudomonadati</taxon>
        <taxon>Gemmatimonadota</taxon>
        <taxon>Gemmatimonadia</taxon>
        <taxon>Gemmatimonadales</taxon>
        <taxon>Gemmatimonadaceae</taxon>
        <taxon>Gemmatimonas</taxon>
    </lineage>
</organism>
<dbReference type="SUPFAM" id="SSF56601">
    <property type="entry name" value="beta-lactamase/transpeptidase-like"/>
    <property type="match status" value="1"/>
</dbReference>